<dbReference type="Proteomes" id="UP000265520">
    <property type="component" value="Unassembled WGS sequence"/>
</dbReference>
<dbReference type="EMBL" id="LXQA010676939">
    <property type="protein sequence ID" value="MCI65501.1"/>
    <property type="molecule type" value="Genomic_DNA"/>
</dbReference>
<sequence>VGSSGMEVLLHGQEAMVILALATGTGRGVEVHPGKVDEIAMHHGTAGAIVPVMGLV</sequence>
<reference evidence="1 2" key="1">
    <citation type="journal article" date="2018" name="Front. Plant Sci.">
        <title>Red Clover (Trifolium pratense) and Zigzag Clover (T. medium) - A Picture of Genomic Similarities and Differences.</title>
        <authorList>
            <person name="Dluhosova J."/>
            <person name="Istvanek J."/>
            <person name="Nedelnik J."/>
            <person name="Repkova J."/>
        </authorList>
    </citation>
    <scope>NUCLEOTIDE SEQUENCE [LARGE SCALE GENOMIC DNA]</scope>
    <source>
        <strain evidence="2">cv. 10/8</strain>
        <tissue evidence="1">Leaf</tissue>
    </source>
</reference>
<organism evidence="1 2">
    <name type="scientific">Trifolium medium</name>
    <dbReference type="NCBI Taxonomy" id="97028"/>
    <lineage>
        <taxon>Eukaryota</taxon>
        <taxon>Viridiplantae</taxon>
        <taxon>Streptophyta</taxon>
        <taxon>Embryophyta</taxon>
        <taxon>Tracheophyta</taxon>
        <taxon>Spermatophyta</taxon>
        <taxon>Magnoliopsida</taxon>
        <taxon>eudicotyledons</taxon>
        <taxon>Gunneridae</taxon>
        <taxon>Pentapetalae</taxon>
        <taxon>rosids</taxon>
        <taxon>fabids</taxon>
        <taxon>Fabales</taxon>
        <taxon>Fabaceae</taxon>
        <taxon>Papilionoideae</taxon>
        <taxon>50 kb inversion clade</taxon>
        <taxon>NPAAA clade</taxon>
        <taxon>Hologalegina</taxon>
        <taxon>IRL clade</taxon>
        <taxon>Trifolieae</taxon>
        <taxon>Trifolium</taxon>
    </lineage>
</organism>
<evidence type="ECO:0000313" key="2">
    <source>
        <dbReference type="Proteomes" id="UP000265520"/>
    </source>
</evidence>
<comment type="caution">
    <text evidence="1">The sequence shown here is derived from an EMBL/GenBank/DDBJ whole genome shotgun (WGS) entry which is preliminary data.</text>
</comment>
<proteinExistence type="predicted"/>
<evidence type="ECO:0000313" key="1">
    <source>
        <dbReference type="EMBL" id="MCI65501.1"/>
    </source>
</evidence>
<keyword evidence="2" id="KW-1185">Reference proteome</keyword>
<protein>
    <submittedName>
        <fullName evidence="1">Uncharacterized protein</fullName>
    </submittedName>
</protein>
<feature type="non-terminal residue" evidence="1">
    <location>
        <position position="1"/>
    </location>
</feature>
<dbReference type="AlphaFoldDB" id="A0A392TWH6"/>
<name>A0A392TWH6_9FABA</name>
<accession>A0A392TWH6</accession>